<organism evidence="10 11">
    <name type="scientific">Hyphodiscus hymeniophilus</name>
    <dbReference type="NCBI Taxonomy" id="353542"/>
    <lineage>
        <taxon>Eukaryota</taxon>
        <taxon>Fungi</taxon>
        <taxon>Dikarya</taxon>
        <taxon>Ascomycota</taxon>
        <taxon>Pezizomycotina</taxon>
        <taxon>Leotiomycetes</taxon>
        <taxon>Helotiales</taxon>
        <taxon>Hyphodiscaceae</taxon>
        <taxon>Hyphodiscus</taxon>
    </lineage>
</organism>
<protein>
    <submittedName>
        <fullName evidence="10">Uncharacterized protein</fullName>
    </submittedName>
</protein>
<comment type="caution">
    <text evidence="10">The sequence shown here is derived from an EMBL/GenBank/DDBJ whole genome shotgun (WGS) entry which is preliminary data.</text>
</comment>
<dbReference type="Proteomes" id="UP000785200">
    <property type="component" value="Unassembled WGS sequence"/>
</dbReference>
<feature type="compositionally biased region" description="Low complexity" evidence="9">
    <location>
        <begin position="139"/>
        <end position="153"/>
    </location>
</feature>
<keyword evidence="8" id="KW-0539">Nucleus</keyword>
<evidence type="ECO:0000256" key="3">
    <source>
        <dbReference type="ARBA" id="ARBA00006922"/>
    </source>
</evidence>
<comment type="subcellular location">
    <subcellularLocation>
        <location evidence="2">Cytoplasm</location>
    </subcellularLocation>
    <subcellularLocation>
        <location evidence="1">Nucleus</location>
    </subcellularLocation>
</comment>
<feature type="compositionally biased region" description="Basic and acidic residues" evidence="9">
    <location>
        <begin position="80"/>
        <end position="90"/>
    </location>
</feature>
<evidence type="ECO:0000256" key="7">
    <source>
        <dbReference type="ARBA" id="ARBA00023163"/>
    </source>
</evidence>
<feature type="region of interest" description="Disordered" evidence="9">
    <location>
        <begin position="223"/>
        <end position="263"/>
    </location>
</feature>
<keyword evidence="11" id="KW-1185">Reference proteome</keyword>
<evidence type="ECO:0000256" key="4">
    <source>
        <dbReference type="ARBA" id="ARBA00022490"/>
    </source>
</evidence>
<dbReference type="AlphaFoldDB" id="A0A9P7AV17"/>
<dbReference type="GO" id="GO:0005737">
    <property type="term" value="C:cytoplasm"/>
    <property type="evidence" value="ECO:0007669"/>
    <property type="project" value="UniProtKB-SubCell"/>
</dbReference>
<dbReference type="GO" id="GO:0005634">
    <property type="term" value="C:nucleus"/>
    <property type="evidence" value="ECO:0007669"/>
    <property type="project" value="UniProtKB-SubCell"/>
</dbReference>
<keyword evidence="4" id="KW-0963">Cytoplasm</keyword>
<dbReference type="InterPro" id="IPR013734">
    <property type="entry name" value="TF_Nrm1/Whi5"/>
</dbReference>
<evidence type="ECO:0000256" key="5">
    <source>
        <dbReference type="ARBA" id="ARBA00022491"/>
    </source>
</evidence>
<reference evidence="10" key="1">
    <citation type="submission" date="2019-07" db="EMBL/GenBank/DDBJ databases">
        <title>Hyphodiscus hymeniophilus genome sequencing and assembly.</title>
        <authorList>
            <person name="Kramer G."/>
            <person name="Nodwell J."/>
        </authorList>
    </citation>
    <scope>NUCLEOTIDE SEQUENCE</scope>
    <source>
        <strain evidence="10">ATCC 34498</strain>
    </source>
</reference>
<keyword evidence="7" id="KW-0804">Transcription</keyword>
<feature type="region of interest" description="Disordered" evidence="9">
    <location>
        <begin position="74"/>
        <end position="95"/>
    </location>
</feature>
<comment type="similarity">
    <text evidence="3">Belongs to the WHI5/NRM1 family.</text>
</comment>
<evidence type="ECO:0000313" key="10">
    <source>
        <dbReference type="EMBL" id="KAG0646921.1"/>
    </source>
</evidence>
<feature type="region of interest" description="Disordered" evidence="9">
    <location>
        <begin position="135"/>
        <end position="170"/>
    </location>
</feature>
<evidence type="ECO:0000313" key="11">
    <source>
        <dbReference type="Proteomes" id="UP000785200"/>
    </source>
</evidence>
<keyword evidence="5" id="KW-0678">Repressor</keyword>
<keyword evidence="6" id="KW-0805">Transcription regulation</keyword>
<gene>
    <name evidence="10" type="ORF">D0Z07_6280</name>
</gene>
<evidence type="ECO:0000256" key="8">
    <source>
        <dbReference type="ARBA" id="ARBA00023242"/>
    </source>
</evidence>
<accession>A0A9P7AV17</accession>
<dbReference type="OrthoDB" id="5345625at2759"/>
<dbReference type="Pfam" id="PF08528">
    <property type="entry name" value="Whi5"/>
    <property type="match status" value="1"/>
</dbReference>
<proteinExistence type="inferred from homology"/>
<feature type="compositionally biased region" description="Polar residues" evidence="9">
    <location>
        <begin position="223"/>
        <end position="250"/>
    </location>
</feature>
<evidence type="ECO:0000256" key="2">
    <source>
        <dbReference type="ARBA" id="ARBA00004496"/>
    </source>
</evidence>
<evidence type="ECO:0000256" key="1">
    <source>
        <dbReference type="ARBA" id="ARBA00004123"/>
    </source>
</evidence>
<evidence type="ECO:0000256" key="6">
    <source>
        <dbReference type="ARBA" id="ARBA00023015"/>
    </source>
</evidence>
<dbReference type="EMBL" id="VNKQ01000014">
    <property type="protein sequence ID" value="KAG0646921.1"/>
    <property type="molecule type" value="Genomic_DNA"/>
</dbReference>
<sequence>MASQTSTPARRGVLSPLNVNATIGSPSIGGKAGPAAEPQKFGETFLQSGLRKDAISDAVRQGSEVLGAKRWLSGGTVLAEGERPSKRSKGDSTLYNPIQPVEKVLRDGAGVQEAGLPVVQVSGYLGFTSQPDAHALLDSSSAPSSPTSSNGTSEAALNDSQLTVPDDSQIHTQTRVVPTLTLTELRQKAQEIKLRLRLASYKVRTNQVHVPMSRLEIRTIGSKSMSTSRIPQTSSTSLSDISNNQVQNPSAEKARQNDMSCSPPPKLCNAASIQVCKKKFDSPVKIGGGEPRDGYATPLLPRHREGLLNPPKLGRAIWDEMSPTKELTSSVVKRGTADALLSLKHQR</sequence>
<evidence type="ECO:0000256" key="9">
    <source>
        <dbReference type="SAM" id="MobiDB-lite"/>
    </source>
</evidence>
<name>A0A9P7AV17_9HELO</name>
<feature type="region of interest" description="Disordered" evidence="9">
    <location>
        <begin position="287"/>
        <end position="310"/>
    </location>
</feature>